<name>A0A919VGP1_9CLOT</name>
<dbReference type="EMBL" id="BOPZ01000019">
    <property type="protein sequence ID" value="GIM29580.1"/>
    <property type="molecule type" value="Genomic_DNA"/>
</dbReference>
<comment type="caution">
    <text evidence="1">The sequence shown here is derived from an EMBL/GenBank/DDBJ whole genome shotgun (WGS) entry which is preliminary data.</text>
</comment>
<organism evidence="1 2">
    <name type="scientific">Clostridium polyendosporum</name>
    <dbReference type="NCBI Taxonomy" id="69208"/>
    <lineage>
        <taxon>Bacteria</taxon>
        <taxon>Bacillati</taxon>
        <taxon>Bacillota</taxon>
        <taxon>Clostridia</taxon>
        <taxon>Eubacteriales</taxon>
        <taxon>Clostridiaceae</taxon>
        <taxon>Clostridium</taxon>
    </lineage>
</organism>
<dbReference type="GO" id="GO:0043937">
    <property type="term" value="P:regulation of sporulation"/>
    <property type="evidence" value="ECO:0007669"/>
    <property type="project" value="InterPro"/>
</dbReference>
<proteinExistence type="predicted"/>
<dbReference type="GO" id="GO:0046983">
    <property type="term" value="F:protein dimerization activity"/>
    <property type="evidence" value="ECO:0007669"/>
    <property type="project" value="InterPro"/>
</dbReference>
<dbReference type="RefSeq" id="WP_212904274.1">
    <property type="nucleotide sequence ID" value="NZ_BOPZ01000019.1"/>
</dbReference>
<accession>A0A919VGP1</accession>
<evidence type="ECO:0008006" key="3">
    <source>
        <dbReference type="Google" id="ProtNLM"/>
    </source>
</evidence>
<evidence type="ECO:0000313" key="2">
    <source>
        <dbReference type="Proteomes" id="UP000679179"/>
    </source>
</evidence>
<dbReference type="Proteomes" id="UP000679179">
    <property type="component" value="Unassembled WGS sequence"/>
</dbReference>
<dbReference type="SUPFAM" id="SSF140500">
    <property type="entry name" value="BAS1536-like"/>
    <property type="match status" value="1"/>
</dbReference>
<protein>
    <recommendedName>
        <fullName evidence="3">Spo0E like sporulation regulatory protein</fullName>
    </recommendedName>
</protein>
<dbReference type="InterPro" id="IPR036638">
    <property type="entry name" value="HLH_DNA-bd_sf"/>
</dbReference>
<dbReference type="Gene3D" id="4.10.280.10">
    <property type="entry name" value="Helix-loop-helix DNA-binding domain"/>
    <property type="match status" value="1"/>
</dbReference>
<sequence length="66" mass="7919">MSKLEKRIKRRKAILNFCLRYLKPNNRVIIALSQNLDELLVRYQQILLRAHIKKNTNSRLWSSQIA</sequence>
<gene>
    <name evidence="1" type="ORF">CPJCM30710_22460</name>
</gene>
<dbReference type="AlphaFoldDB" id="A0A919VGP1"/>
<keyword evidence="2" id="KW-1185">Reference proteome</keyword>
<dbReference type="Pfam" id="PF09388">
    <property type="entry name" value="SpoOE-like"/>
    <property type="match status" value="1"/>
</dbReference>
<reference evidence="1" key="1">
    <citation type="submission" date="2021-03" db="EMBL/GenBank/DDBJ databases">
        <title>Taxonomic study of Clostridium polyendosporum from meadow-gley soil under rice.</title>
        <authorList>
            <person name="Kobayashi H."/>
            <person name="Tanizawa Y."/>
            <person name="Yagura M."/>
        </authorList>
    </citation>
    <scope>NUCLEOTIDE SEQUENCE</scope>
    <source>
        <strain evidence="1">JCM 30710</strain>
    </source>
</reference>
<dbReference type="InterPro" id="IPR037208">
    <property type="entry name" value="Spo0E-like_sf"/>
</dbReference>
<evidence type="ECO:0000313" key="1">
    <source>
        <dbReference type="EMBL" id="GIM29580.1"/>
    </source>
</evidence>
<dbReference type="InterPro" id="IPR018540">
    <property type="entry name" value="Spo0E-like"/>
</dbReference>